<proteinExistence type="predicted"/>
<feature type="region of interest" description="Disordered" evidence="2">
    <location>
        <begin position="349"/>
        <end position="381"/>
    </location>
</feature>
<feature type="compositionally biased region" description="Basic and acidic residues" evidence="2">
    <location>
        <begin position="305"/>
        <end position="315"/>
    </location>
</feature>
<reference evidence="4" key="1">
    <citation type="submission" date="2021-01" db="UniProtKB">
        <authorList>
            <consortium name="EnsemblMetazoa"/>
        </authorList>
    </citation>
    <scope>IDENTIFICATION</scope>
</reference>
<feature type="compositionally biased region" description="Polar residues" evidence="2">
    <location>
        <begin position="475"/>
        <end position="520"/>
    </location>
</feature>
<dbReference type="GO" id="GO:0043122">
    <property type="term" value="P:regulation of canonical NF-kappaB signal transduction"/>
    <property type="evidence" value="ECO:0007669"/>
    <property type="project" value="TreeGrafter"/>
</dbReference>
<feature type="coiled-coil region" evidence="1">
    <location>
        <begin position="562"/>
        <end position="592"/>
    </location>
</feature>
<name>A0A7M5X640_9CNID</name>
<feature type="region of interest" description="Disordered" evidence="2">
    <location>
        <begin position="73"/>
        <end position="128"/>
    </location>
</feature>
<evidence type="ECO:0000313" key="5">
    <source>
        <dbReference type="Proteomes" id="UP000594262"/>
    </source>
</evidence>
<evidence type="ECO:0000259" key="3">
    <source>
        <dbReference type="PROSITE" id="PS50144"/>
    </source>
</evidence>
<feature type="compositionally biased region" description="Low complexity" evidence="2">
    <location>
        <begin position="421"/>
        <end position="433"/>
    </location>
</feature>
<dbReference type="GO" id="GO:0031625">
    <property type="term" value="F:ubiquitin protein ligase binding"/>
    <property type="evidence" value="ECO:0007669"/>
    <property type="project" value="TreeGrafter"/>
</dbReference>
<dbReference type="InterPro" id="IPR049342">
    <property type="entry name" value="TRAF1-6_MATH_dom"/>
</dbReference>
<feature type="domain" description="MATH" evidence="3">
    <location>
        <begin position="696"/>
        <end position="856"/>
    </location>
</feature>
<dbReference type="OrthoDB" id="5949002at2759"/>
<feature type="region of interest" description="Disordered" evidence="2">
    <location>
        <begin position="206"/>
        <end position="245"/>
    </location>
</feature>
<evidence type="ECO:0000256" key="1">
    <source>
        <dbReference type="SAM" id="Coils"/>
    </source>
</evidence>
<dbReference type="InterPro" id="IPR008974">
    <property type="entry name" value="TRAF-like"/>
</dbReference>
<feature type="region of interest" description="Disordered" evidence="2">
    <location>
        <begin position="270"/>
        <end position="328"/>
    </location>
</feature>
<dbReference type="SUPFAM" id="SSF49599">
    <property type="entry name" value="TRAF domain-like"/>
    <property type="match status" value="1"/>
</dbReference>
<dbReference type="PANTHER" id="PTHR10131">
    <property type="entry name" value="TNF RECEPTOR ASSOCIATED FACTOR"/>
    <property type="match status" value="1"/>
</dbReference>
<dbReference type="InterPro" id="IPR002083">
    <property type="entry name" value="MATH/TRAF_dom"/>
</dbReference>
<dbReference type="PROSITE" id="PS50144">
    <property type="entry name" value="MATH"/>
    <property type="match status" value="1"/>
</dbReference>
<evidence type="ECO:0000313" key="4">
    <source>
        <dbReference type="EnsemblMetazoa" id="CLYHEMP018430.2"/>
    </source>
</evidence>
<sequence>MTAWKTFLKSFRSKTGERNKNKMASFRMRRFIEKFEKFQGKMSNGEPTSPASDSGSSSSRSDWFRQSVLFWSSQSERSVDRDSPNENRDTPVEETDDEDVHGSPSDSESEETFGKNPRKNILDEFDPTDLLKQVEELERCFKKTRPESLIEEEYQGTINSGTGSPHLTLEFPTGSSIRENPLFKKDLLLRKKVDGTTCTDREESVNCEGDRGVTNSERKDDFRLDLDFQEDDQKNMESSTPVTEDQEIIESIQKVQNTLCEISREIERSSSSRLTECTTSDRYEESDIDTPRNETESDLNDESVSDNRDPNDVMRDWLSNIKPPPSPVVETECLVSETMDLNAAMENNSAMKSQEENPKNDIEIPKIPDIVSPRNSTTPSHNELFQKIDELINFDRPDSENTLGSHRSSSAKSSNRDRLDSGLQSVSSDSGSPYPSPNITRAPLKQPPKSNAIREVAREVNDHVFRDDSDFSEWSPVSTLESNRGSRMSISSRPKRSQSISYSPRNPKQIHYSNSDDTNVNAGGLETSGEVATIEKFLKLTNQYLDSDGVSSISSNISLDDLAMLPNLRESLEQQRKELEEQRKKQEDFLHQLGDLLLEVVTLKEEQSTVRSKQTKALNLLKKQLDAHKKSQSKAHTDVINKVKSLDEKLSTSLNLSSGEHQTQISPISPGLGSKGFVYPVSGLNDFRQQEENSQRGHIIWKVSDVMKKLTRVKTGSSEGTVVSPSFQTGEYGYRMNGWLYLNGRGKMTGKYLSLYVCVLVGDYDAILKWPIKPSYTLTLMDQNGDSHKRHDHVKVRRVLDIAGRGANVISQYGGIPRPSDCTKALIVGFDDFISHEKLLERRYLADDTLFIKIEANIS</sequence>
<organism evidence="4 5">
    <name type="scientific">Clytia hemisphaerica</name>
    <dbReference type="NCBI Taxonomy" id="252671"/>
    <lineage>
        <taxon>Eukaryota</taxon>
        <taxon>Metazoa</taxon>
        <taxon>Cnidaria</taxon>
        <taxon>Hydrozoa</taxon>
        <taxon>Hydroidolina</taxon>
        <taxon>Leptothecata</taxon>
        <taxon>Obeliida</taxon>
        <taxon>Clytiidae</taxon>
        <taxon>Clytia</taxon>
    </lineage>
</organism>
<dbReference type="Gene3D" id="2.60.210.10">
    <property type="entry name" value="Apoptosis, Tumor Necrosis Factor Receptor Associated Protein 2, Chain A"/>
    <property type="match status" value="1"/>
</dbReference>
<feature type="compositionally biased region" description="Basic and acidic residues" evidence="2">
    <location>
        <begin position="353"/>
        <end position="366"/>
    </location>
</feature>
<feature type="compositionally biased region" description="Basic and acidic residues" evidence="2">
    <location>
        <begin position="77"/>
        <end position="91"/>
    </location>
</feature>
<evidence type="ECO:0000256" key="2">
    <source>
        <dbReference type="SAM" id="MobiDB-lite"/>
    </source>
</evidence>
<feature type="region of interest" description="Disordered" evidence="2">
    <location>
        <begin position="471"/>
        <end position="520"/>
    </location>
</feature>
<dbReference type="PANTHER" id="PTHR10131:SF94">
    <property type="entry name" value="TNF RECEPTOR-ASSOCIATED FACTOR 4"/>
    <property type="match status" value="1"/>
</dbReference>
<feature type="region of interest" description="Disordered" evidence="2">
    <location>
        <begin position="37"/>
        <end position="61"/>
    </location>
</feature>
<dbReference type="SMART" id="SM00061">
    <property type="entry name" value="MATH"/>
    <property type="match status" value="1"/>
</dbReference>
<keyword evidence="5" id="KW-1185">Reference proteome</keyword>
<feature type="region of interest" description="Disordered" evidence="2">
    <location>
        <begin position="396"/>
        <end position="450"/>
    </location>
</feature>
<dbReference type="Proteomes" id="UP000594262">
    <property type="component" value="Unplaced"/>
</dbReference>
<feature type="compositionally biased region" description="Basic and acidic residues" evidence="2">
    <location>
        <begin position="279"/>
        <end position="295"/>
    </location>
</feature>
<feature type="region of interest" description="Disordered" evidence="2">
    <location>
        <begin position="152"/>
        <end position="176"/>
    </location>
</feature>
<feature type="compositionally biased region" description="Polar residues" evidence="2">
    <location>
        <begin position="156"/>
        <end position="165"/>
    </location>
</feature>
<dbReference type="GO" id="GO:0005164">
    <property type="term" value="F:tumor necrosis factor receptor binding"/>
    <property type="evidence" value="ECO:0007669"/>
    <property type="project" value="TreeGrafter"/>
</dbReference>
<dbReference type="EnsemblMetazoa" id="CLYHEMT018430.2">
    <property type="protein sequence ID" value="CLYHEMP018430.2"/>
    <property type="gene ID" value="CLYHEMG018430"/>
</dbReference>
<keyword evidence="1" id="KW-0175">Coiled coil</keyword>
<dbReference type="Pfam" id="PF21355">
    <property type="entry name" value="TRAF-mep_MATH"/>
    <property type="match status" value="1"/>
</dbReference>
<feature type="compositionally biased region" description="Basic and acidic residues" evidence="2">
    <location>
        <begin position="206"/>
        <end position="235"/>
    </location>
</feature>
<accession>A0A7M5X640</accession>
<feature type="compositionally biased region" description="Low complexity" evidence="2">
    <location>
        <begin position="49"/>
        <end position="61"/>
    </location>
</feature>
<protein>
    <recommendedName>
        <fullName evidence="3">MATH domain-containing protein</fullName>
    </recommendedName>
</protein>
<dbReference type="AlphaFoldDB" id="A0A7M5X640"/>